<keyword evidence="3" id="KW-1185">Reference proteome</keyword>
<reference evidence="2" key="2">
    <citation type="journal article" date="2023" name="Curr. Microbiol.">
        <title>Neisseria montereyensis sp. nov., Isolated from Oropharynx of California Sea Lion (Zalophus californianus): Genomic, Phylogenetic, and Phenotypic Study.</title>
        <authorList>
            <person name="Volokhov D.V."/>
            <person name="Zagorodnyaya T.A."/>
            <person name="Furtak V.A."/>
            <person name="Nattanmai G."/>
            <person name="Randall L."/>
            <person name="Jose S."/>
            <person name="Gao Y."/>
            <person name="Gulland F.M."/>
            <person name="Eisenberg T."/>
            <person name="Delmonte P."/>
            <person name="Blom J."/>
            <person name="Mitchell K.K."/>
        </authorList>
    </citation>
    <scope>NUCLEOTIDE SEQUENCE</scope>
    <source>
        <strain evidence="2">CSL10203-ORH2</strain>
    </source>
</reference>
<accession>A0ABT2FG21</accession>
<comment type="caution">
    <text evidence="2">The sequence shown here is derived from an EMBL/GenBank/DDBJ whole genome shotgun (WGS) entry which is preliminary data.</text>
</comment>
<evidence type="ECO:0000313" key="3">
    <source>
        <dbReference type="Proteomes" id="UP001166947"/>
    </source>
</evidence>
<dbReference type="PANTHER" id="PTHR31212">
    <property type="entry name" value="ALPHA-KETOGLUTARATE-DEPENDENT DIOXYGENASE ALKB HOMOLOG 3"/>
    <property type="match status" value="1"/>
</dbReference>
<sequence>MTPDLFTLMPAPEHNLLPADGIVNDHGVIFSSDTADRYFHILMNDIAWQQDEVVLYGKHIRTARRVAWYGDRSLAYTYSGITRLALPWHPVLSEIKDAVEKHIAAYTPTQFNSCLLNLYADGNEGMAWHSDDERELGQCPIIASVSFGASRKFVFKHKQTQEKTAMMLTHGQLLVMHGETQSHWLHAIMKSTKIHEPRISLTFRTIIE</sequence>
<dbReference type="RefSeq" id="WP_259292157.1">
    <property type="nucleotide sequence ID" value="NZ_JANUXW010000008.1"/>
</dbReference>
<dbReference type="InterPro" id="IPR005123">
    <property type="entry name" value="Oxoglu/Fe-dep_dioxygenase_dom"/>
</dbReference>
<dbReference type="PROSITE" id="PS51471">
    <property type="entry name" value="FE2OG_OXY"/>
    <property type="match status" value="1"/>
</dbReference>
<keyword evidence="2" id="KW-0223">Dioxygenase</keyword>
<evidence type="ECO:0000313" key="2">
    <source>
        <dbReference type="EMBL" id="MCS4534378.1"/>
    </source>
</evidence>
<dbReference type="GO" id="GO:0051213">
    <property type="term" value="F:dioxygenase activity"/>
    <property type="evidence" value="ECO:0007669"/>
    <property type="project" value="UniProtKB-KW"/>
</dbReference>
<name>A0ABT2FG21_9NEIS</name>
<proteinExistence type="predicted"/>
<organism evidence="2 3">
    <name type="scientific">Neisseria montereyensis</name>
    <dbReference type="NCBI Taxonomy" id="2973938"/>
    <lineage>
        <taxon>Bacteria</taxon>
        <taxon>Pseudomonadati</taxon>
        <taxon>Pseudomonadota</taxon>
        <taxon>Betaproteobacteria</taxon>
        <taxon>Neisseriales</taxon>
        <taxon>Neisseriaceae</taxon>
        <taxon>Neisseria</taxon>
    </lineage>
</organism>
<evidence type="ECO:0000259" key="1">
    <source>
        <dbReference type="PROSITE" id="PS51471"/>
    </source>
</evidence>
<feature type="domain" description="Fe2OG dioxygenase" evidence="1">
    <location>
        <begin position="110"/>
        <end position="207"/>
    </location>
</feature>
<dbReference type="EMBL" id="JANUXW010000008">
    <property type="protein sequence ID" value="MCS4534378.1"/>
    <property type="molecule type" value="Genomic_DNA"/>
</dbReference>
<dbReference type="Proteomes" id="UP001166947">
    <property type="component" value="Unassembled WGS sequence"/>
</dbReference>
<dbReference type="InterPro" id="IPR027450">
    <property type="entry name" value="AlkB-like"/>
</dbReference>
<keyword evidence="2" id="KW-0560">Oxidoreductase</keyword>
<dbReference type="Gene3D" id="2.60.120.590">
    <property type="entry name" value="Alpha-ketoglutarate-dependent dioxygenase AlkB-like"/>
    <property type="match status" value="1"/>
</dbReference>
<dbReference type="Pfam" id="PF13532">
    <property type="entry name" value="2OG-FeII_Oxy_2"/>
    <property type="match status" value="1"/>
</dbReference>
<dbReference type="PANTHER" id="PTHR31212:SF4">
    <property type="entry name" value="ALPHA-KETOGLUTARATE-DEPENDENT DIOXYGENASE ALKB HOMOLOG 3"/>
    <property type="match status" value="1"/>
</dbReference>
<dbReference type="SUPFAM" id="SSF51197">
    <property type="entry name" value="Clavaminate synthase-like"/>
    <property type="match status" value="1"/>
</dbReference>
<dbReference type="InterPro" id="IPR037151">
    <property type="entry name" value="AlkB-like_sf"/>
</dbReference>
<protein>
    <submittedName>
        <fullName evidence="2">Alpha-ketoglutarate-dependent dioxygenase AlkB</fullName>
    </submittedName>
</protein>
<gene>
    <name evidence="2" type="ORF">NXS09_08710</name>
</gene>
<reference evidence="2" key="1">
    <citation type="submission" date="2022-08" db="EMBL/GenBank/DDBJ databases">
        <authorList>
            <person name="Volokhov D.V."/>
            <person name="Furtak V.A."/>
            <person name="Zagorodnyaya T.A."/>
        </authorList>
    </citation>
    <scope>NUCLEOTIDE SEQUENCE</scope>
    <source>
        <strain evidence="2">CSL10203-ORH2</strain>
    </source>
</reference>
<dbReference type="InterPro" id="IPR032854">
    <property type="entry name" value="ALKBH3"/>
</dbReference>